<comment type="caution">
    <text evidence="1">The sequence shown here is derived from an EMBL/GenBank/DDBJ whole genome shotgun (WGS) entry which is preliminary data.</text>
</comment>
<accession>A0ACC2DR13</accession>
<dbReference type="EMBL" id="CM055096">
    <property type="protein sequence ID" value="KAJ7556668.1"/>
    <property type="molecule type" value="Genomic_DNA"/>
</dbReference>
<proteinExistence type="predicted"/>
<reference evidence="2" key="1">
    <citation type="journal article" date="2024" name="Proc. Natl. Acad. Sci. U.S.A.">
        <title>Extraordinary preservation of gene collinearity over three hundred million years revealed in homosporous lycophytes.</title>
        <authorList>
            <person name="Li C."/>
            <person name="Wickell D."/>
            <person name="Kuo L.Y."/>
            <person name="Chen X."/>
            <person name="Nie B."/>
            <person name="Liao X."/>
            <person name="Peng D."/>
            <person name="Ji J."/>
            <person name="Jenkins J."/>
            <person name="Williams M."/>
            <person name="Shu S."/>
            <person name="Plott C."/>
            <person name="Barry K."/>
            <person name="Rajasekar S."/>
            <person name="Grimwood J."/>
            <person name="Han X."/>
            <person name="Sun S."/>
            <person name="Hou Z."/>
            <person name="He W."/>
            <person name="Dai G."/>
            <person name="Sun C."/>
            <person name="Schmutz J."/>
            <person name="Leebens-Mack J.H."/>
            <person name="Li F.W."/>
            <person name="Wang L."/>
        </authorList>
    </citation>
    <scope>NUCLEOTIDE SEQUENCE [LARGE SCALE GENOMIC DNA]</scope>
    <source>
        <strain evidence="2">cv. PW_Plant_1</strain>
    </source>
</reference>
<keyword evidence="2" id="KW-1185">Reference proteome</keyword>
<gene>
    <name evidence="1" type="ORF">O6H91_05G093000</name>
</gene>
<organism evidence="1 2">
    <name type="scientific">Diphasiastrum complanatum</name>
    <name type="common">Issler's clubmoss</name>
    <name type="synonym">Lycopodium complanatum</name>
    <dbReference type="NCBI Taxonomy" id="34168"/>
    <lineage>
        <taxon>Eukaryota</taxon>
        <taxon>Viridiplantae</taxon>
        <taxon>Streptophyta</taxon>
        <taxon>Embryophyta</taxon>
        <taxon>Tracheophyta</taxon>
        <taxon>Lycopodiopsida</taxon>
        <taxon>Lycopodiales</taxon>
        <taxon>Lycopodiaceae</taxon>
        <taxon>Lycopodioideae</taxon>
        <taxon>Diphasiastrum</taxon>
    </lineage>
</organism>
<dbReference type="Proteomes" id="UP001162992">
    <property type="component" value="Chromosome 5"/>
</dbReference>
<name>A0ACC2DR13_DIPCM</name>
<protein>
    <submittedName>
        <fullName evidence="1">Uncharacterized protein</fullName>
    </submittedName>
</protein>
<evidence type="ECO:0000313" key="2">
    <source>
        <dbReference type="Proteomes" id="UP001162992"/>
    </source>
</evidence>
<evidence type="ECO:0000313" key="1">
    <source>
        <dbReference type="EMBL" id="KAJ7556668.1"/>
    </source>
</evidence>
<sequence length="137" mass="15570">MVVKKQQSEKNQTTEGLLINAHVHVDQRIMRQQIMHWWSLYHQSVVILSEEFYNNERGSSLTRSPSCEVNLPKIAAEADITTRLEVEKQAKLMAVQCSRPLNAQAVECSARLEWPSPSMSLSENLRGAEPSLLKNPQ</sequence>